<feature type="region of interest" description="Disordered" evidence="1">
    <location>
        <begin position="270"/>
        <end position="293"/>
    </location>
</feature>
<dbReference type="HOGENOM" id="CLU_070268_0_1_11"/>
<dbReference type="Pfam" id="PF03988">
    <property type="entry name" value="DUF347"/>
    <property type="match status" value="3"/>
</dbReference>
<feature type="transmembrane region" description="Helical" evidence="2">
    <location>
        <begin position="180"/>
        <end position="200"/>
    </location>
</feature>
<dbReference type="EMBL" id="CT573213">
    <property type="protein sequence ID" value="CAJ61878.1"/>
    <property type="molecule type" value="Genomic_DNA"/>
</dbReference>
<feature type="transmembrane region" description="Helical" evidence="2">
    <location>
        <begin position="207"/>
        <end position="225"/>
    </location>
</feature>
<name>Q0RKS7_FRAAA</name>
<accession>Q0RKS7</accession>
<reference evidence="3 4" key="1">
    <citation type="journal article" date="2007" name="Genome Res.">
        <title>Genome characteristics of facultatively symbiotic Frankia sp. strains reflect host range and host plant biogeography.</title>
        <authorList>
            <person name="Normand P."/>
            <person name="Lapierre P."/>
            <person name="Tisa L.S."/>
            <person name="Gogarten J.P."/>
            <person name="Alloisio N."/>
            <person name="Bagnarol E."/>
            <person name="Bassi C.A."/>
            <person name="Berry A.M."/>
            <person name="Bickhart D.M."/>
            <person name="Choisne N."/>
            <person name="Couloux A."/>
            <person name="Cournoyer B."/>
            <person name="Cruveiller S."/>
            <person name="Daubin V."/>
            <person name="Demange N."/>
            <person name="Francino M.P."/>
            <person name="Goltsman E."/>
            <person name="Huang Y."/>
            <person name="Kopp O.R."/>
            <person name="Labarre L."/>
            <person name="Lapidus A."/>
            <person name="Lavire C."/>
            <person name="Marechal J."/>
            <person name="Martinez M."/>
            <person name="Mastronunzio J.E."/>
            <person name="Mullin B.C."/>
            <person name="Niemann J."/>
            <person name="Pujic P."/>
            <person name="Rawnsley T."/>
            <person name="Rouy Z."/>
            <person name="Schenowitz C."/>
            <person name="Sellstedt A."/>
            <person name="Tavares F."/>
            <person name="Tomkins J.P."/>
            <person name="Vallenet D."/>
            <person name="Valverde C."/>
            <person name="Wall L.G."/>
            <person name="Wang Y."/>
            <person name="Medigue C."/>
            <person name="Benson D.R."/>
        </authorList>
    </citation>
    <scope>NUCLEOTIDE SEQUENCE [LARGE SCALE GENOMIC DNA]</scope>
    <source>
        <strain evidence="4">DSM 45986 / CECT 9034 / ACN14a</strain>
    </source>
</reference>
<dbReference type="Proteomes" id="UP000000657">
    <property type="component" value="Chromosome"/>
</dbReference>
<dbReference type="AlphaFoldDB" id="Q0RKS7"/>
<feature type="compositionally biased region" description="Basic and acidic residues" evidence="1">
    <location>
        <begin position="281"/>
        <end position="293"/>
    </location>
</feature>
<feature type="transmembrane region" description="Helical" evidence="2">
    <location>
        <begin position="114"/>
        <end position="132"/>
    </location>
</feature>
<keyword evidence="2" id="KW-0812">Transmembrane</keyword>
<keyword evidence="4" id="KW-1185">Reference proteome</keyword>
<gene>
    <name evidence="3" type="ordered locus">FRAAL3234</name>
</gene>
<evidence type="ECO:0008006" key="5">
    <source>
        <dbReference type="Google" id="ProtNLM"/>
    </source>
</evidence>
<proteinExistence type="predicted"/>
<feature type="transmembrane region" description="Helical" evidence="2">
    <location>
        <begin position="63"/>
        <end position="84"/>
    </location>
</feature>
<feature type="transmembrane region" description="Helical" evidence="2">
    <location>
        <begin position="153"/>
        <end position="174"/>
    </location>
</feature>
<dbReference type="InterPro" id="IPR007136">
    <property type="entry name" value="DUF347"/>
</dbReference>
<feature type="transmembrane region" description="Helical" evidence="2">
    <location>
        <begin position="91"/>
        <end position="108"/>
    </location>
</feature>
<dbReference type="STRING" id="326424.FRAAL3234"/>
<evidence type="ECO:0000313" key="4">
    <source>
        <dbReference type="Proteomes" id="UP000000657"/>
    </source>
</evidence>
<keyword evidence="2" id="KW-1133">Transmembrane helix</keyword>
<keyword evidence="2" id="KW-0472">Membrane</keyword>
<evidence type="ECO:0000256" key="1">
    <source>
        <dbReference type="SAM" id="MobiDB-lite"/>
    </source>
</evidence>
<evidence type="ECO:0000313" key="3">
    <source>
        <dbReference type="EMBL" id="CAJ61878.1"/>
    </source>
</evidence>
<dbReference type="eggNOG" id="COG4705">
    <property type="taxonomic scope" value="Bacteria"/>
</dbReference>
<organism evidence="3 4">
    <name type="scientific">Frankia alni (strain DSM 45986 / CECT 9034 / ACN14a)</name>
    <dbReference type="NCBI Taxonomy" id="326424"/>
    <lineage>
        <taxon>Bacteria</taxon>
        <taxon>Bacillati</taxon>
        <taxon>Actinomycetota</taxon>
        <taxon>Actinomycetes</taxon>
        <taxon>Frankiales</taxon>
        <taxon>Frankiaceae</taxon>
        <taxon>Frankia</taxon>
    </lineage>
</organism>
<feature type="transmembrane region" description="Helical" evidence="2">
    <location>
        <begin position="237"/>
        <end position="261"/>
    </location>
</feature>
<protein>
    <recommendedName>
        <fullName evidence="5">Membrane-anchored protein</fullName>
    </recommendedName>
</protein>
<evidence type="ECO:0000256" key="2">
    <source>
        <dbReference type="SAM" id="Phobius"/>
    </source>
</evidence>
<sequence>MMFFGRPMSPVRKEHSMRSKSHRLIRGREPLAPKVPEITALFWVIKILTTGMGEATADFLAGVNLVLAAAIGLLGFVAALWLQFRSRRYQAPVYWFAVVMLAVFGTMAADGPPFGHIGTTIFYAVVLAVVFRRWHRSEGTLSIHSIVTRRRETYYWCTVLATFALGTALGDLTASTLHLGFLPSGIMFAVIIALPAIAWWRFGLGEVAAFWLAYIVTRPLGASFADWLGKPHDRTGVGLGDGVVSAIATVLIVALVAYVTVTRRDIQRQQIPPAAIPQPTHPDDSPQDRALRR</sequence>
<dbReference type="KEGG" id="fal:FRAAL3234"/>